<dbReference type="AlphaFoldDB" id="A0A193LJL4"/>
<dbReference type="RefSeq" id="WP_068618060.1">
    <property type="nucleotide sequence ID" value="NZ_CP016268.1"/>
</dbReference>
<dbReference type="OrthoDB" id="9803916at2"/>
<sequence length="238" mass="25638">MPHSALALHILGAGQGASQVYDGQCSSAAVVTLHDKPVCLMDIGFGVTRACLQRFSGLPDNIVVTHNHSDHSAELPVVLRVEQAQGRTLSVFAEQEVCRRLQVHRLAEHAEVMAATSLANWHAPAANERIALTTDLGIEFVSAAHSEHACGVLLYHAGKLVMGYTGDSLASEPLYSRIAAAPTRIYDARPAPSRWHATFDDLAGRLDERAWIVGHGYSRDSAPPNLPFLFGGECLSLD</sequence>
<dbReference type="SUPFAM" id="SSF56281">
    <property type="entry name" value="Metallo-hydrolase/oxidoreductase"/>
    <property type="match status" value="1"/>
</dbReference>
<dbReference type="Pfam" id="PF23023">
    <property type="entry name" value="Anti-Pycsar_Apyc1"/>
    <property type="match status" value="1"/>
</dbReference>
<dbReference type="STRING" id="1548547.BA177_16620"/>
<dbReference type="KEGG" id="woc:BA177_16620"/>
<dbReference type="Proteomes" id="UP000092695">
    <property type="component" value="Chromosome"/>
</dbReference>
<proteinExistence type="predicted"/>
<protein>
    <submittedName>
        <fullName evidence="1">Uncharacterized protein</fullName>
    </submittedName>
</protein>
<keyword evidence="2" id="KW-1185">Reference proteome</keyword>
<evidence type="ECO:0000313" key="2">
    <source>
        <dbReference type="Proteomes" id="UP000092695"/>
    </source>
</evidence>
<dbReference type="EMBL" id="CP016268">
    <property type="protein sequence ID" value="ANO52589.1"/>
    <property type="molecule type" value="Genomic_DNA"/>
</dbReference>
<evidence type="ECO:0000313" key="1">
    <source>
        <dbReference type="EMBL" id="ANO52589.1"/>
    </source>
</evidence>
<reference evidence="1 2" key="1">
    <citation type="submission" date="2016-06" db="EMBL/GenBank/DDBJ databases">
        <title>Complete genome sequence of a deep-branching marine Gamma Proteobacterium Woeseia oceani type strain XK5.</title>
        <authorList>
            <person name="Mu D."/>
            <person name="Du Z."/>
        </authorList>
    </citation>
    <scope>NUCLEOTIDE SEQUENCE [LARGE SCALE GENOMIC DNA]</scope>
    <source>
        <strain evidence="1 2">XK5</strain>
    </source>
</reference>
<organism evidence="1 2">
    <name type="scientific">Woeseia oceani</name>
    <dbReference type="NCBI Taxonomy" id="1548547"/>
    <lineage>
        <taxon>Bacteria</taxon>
        <taxon>Pseudomonadati</taxon>
        <taxon>Pseudomonadota</taxon>
        <taxon>Gammaproteobacteria</taxon>
        <taxon>Woeseiales</taxon>
        <taxon>Woeseiaceae</taxon>
        <taxon>Woeseia</taxon>
    </lineage>
</organism>
<name>A0A193LJL4_9GAMM</name>
<dbReference type="InterPro" id="IPR036866">
    <property type="entry name" value="RibonucZ/Hydroxyglut_hydro"/>
</dbReference>
<dbReference type="Gene3D" id="3.60.15.10">
    <property type="entry name" value="Ribonuclease Z/Hydroxyacylglutathione hydrolase-like"/>
    <property type="match status" value="1"/>
</dbReference>
<gene>
    <name evidence="1" type="ORF">BA177_16620</name>
</gene>
<accession>A0A193LJL4</accession>